<keyword evidence="3" id="KW-0288">FMN</keyword>
<evidence type="ECO:0000313" key="8">
    <source>
        <dbReference type="EMBL" id="MDO0824958.1"/>
    </source>
</evidence>
<dbReference type="PANTHER" id="PTHR43303:SF4">
    <property type="entry name" value="NADPH DEHYDROGENASE C23G7.10C-RELATED"/>
    <property type="match status" value="1"/>
</dbReference>
<organism evidence="8 9">
    <name type="scientific">Desulfosporosinus nitroreducens</name>
    <dbReference type="NCBI Taxonomy" id="2018668"/>
    <lineage>
        <taxon>Bacteria</taxon>
        <taxon>Bacillati</taxon>
        <taxon>Bacillota</taxon>
        <taxon>Clostridia</taxon>
        <taxon>Eubacteriales</taxon>
        <taxon>Desulfitobacteriaceae</taxon>
        <taxon>Desulfosporosinus</taxon>
    </lineage>
</organism>
<protein>
    <submittedName>
        <fullName evidence="8">NADH:flavin oxidoreductase</fullName>
    </submittedName>
</protein>
<keyword evidence="9" id="KW-1185">Reference proteome</keyword>
<evidence type="ECO:0000256" key="5">
    <source>
        <dbReference type="ARBA" id="ARBA00023002"/>
    </source>
</evidence>
<dbReference type="Pfam" id="PF00724">
    <property type="entry name" value="Oxidored_FMN"/>
    <property type="match status" value="1"/>
</dbReference>
<dbReference type="EMBL" id="JAMJEV010000019">
    <property type="protein sequence ID" value="MDO0824958.1"/>
    <property type="molecule type" value="Genomic_DNA"/>
</dbReference>
<name>A0ABT8QY03_9FIRM</name>
<dbReference type="InterPro" id="IPR013785">
    <property type="entry name" value="Aldolase_TIM"/>
</dbReference>
<dbReference type="SUPFAM" id="SSF51395">
    <property type="entry name" value="FMN-linked oxidoreductases"/>
    <property type="match status" value="1"/>
</dbReference>
<dbReference type="PANTHER" id="PTHR43303">
    <property type="entry name" value="NADPH DEHYDROGENASE C23G7.10C-RELATED"/>
    <property type="match status" value="1"/>
</dbReference>
<keyword evidence="5" id="KW-0560">Oxidoreductase</keyword>
<proteinExistence type="predicted"/>
<dbReference type="InterPro" id="IPR044152">
    <property type="entry name" value="YqjM-like"/>
</dbReference>
<sequence>MSHLFSSLQIRNLFISNRIVMPPMALDIATETGEVTSKLIDHYLLRARVYPEQDPTMKWRGRAGLGLIIVEHAYVNTKGQVHPHQLGVHKNSMVDGLKKLVTMIHKEGVPVGIQISHAGARALHSPSAPSGIRSPYLSRFGQKQEETGDPPSELGREELRRIVADFGRAARRAKQAGFDFVEIHGAHGYLLNQFYSPLTNLRGDEYGGTLERRLRFPLEVISTVRKAVGVNMPLFYRLGADDRLFGGNHIHDSVEATPRLREAGIDCLDLSGGLCGYLKSGPEGFFAYMASAIKPVVDIPVMVTGGIKTRSTANEIITSNTADLVGIGRTLLTDPAWAGKVWQESHSRREFIFS</sequence>
<evidence type="ECO:0000313" key="9">
    <source>
        <dbReference type="Proteomes" id="UP001176021"/>
    </source>
</evidence>
<comment type="cofactor">
    <cofactor evidence="1">
        <name>FMN</name>
        <dbReference type="ChEBI" id="CHEBI:58210"/>
    </cofactor>
</comment>
<evidence type="ECO:0000259" key="7">
    <source>
        <dbReference type="Pfam" id="PF00724"/>
    </source>
</evidence>
<feature type="domain" description="NADH:flavin oxidoreductase/NADH oxidase N-terminal" evidence="7">
    <location>
        <begin position="4"/>
        <end position="343"/>
    </location>
</feature>
<reference evidence="8" key="1">
    <citation type="submission" date="2022-05" db="EMBL/GenBank/DDBJ databases">
        <title>Expanded diversity of anoxic marine methylotrophy in a Black Sea sulfate reducing microorganism.</title>
        <authorList>
            <person name="Fischer P.Q."/>
            <person name="Stams A.J.M."/>
            <person name="Villanueva L."/>
            <person name="Sousa D.Z."/>
        </authorList>
    </citation>
    <scope>NUCLEOTIDE SEQUENCE</scope>
    <source>
        <strain evidence="8">P130</strain>
    </source>
</reference>
<evidence type="ECO:0000256" key="1">
    <source>
        <dbReference type="ARBA" id="ARBA00001917"/>
    </source>
</evidence>
<dbReference type="Proteomes" id="UP001176021">
    <property type="component" value="Unassembled WGS sequence"/>
</dbReference>
<dbReference type="Gene3D" id="3.20.20.70">
    <property type="entry name" value="Aldolase class I"/>
    <property type="match status" value="1"/>
</dbReference>
<evidence type="ECO:0000256" key="6">
    <source>
        <dbReference type="SAM" id="MobiDB-lite"/>
    </source>
</evidence>
<keyword evidence="2" id="KW-0285">Flavoprotein</keyword>
<dbReference type="CDD" id="cd02803">
    <property type="entry name" value="OYE_like_FMN_family"/>
    <property type="match status" value="1"/>
</dbReference>
<feature type="region of interest" description="Disordered" evidence="6">
    <location>
        <begin position="124"/>
        <end position="154"/>
    </location>
</feature>
<keyword evidence="4" id="KW-0521">NADP</keyword>
<dbReference type="InterPro" id="IPR001155">
    <property type="entry name" value="OxRdtase_FMN_N"/>
</dbReference>
<gene>
    <name evidence="8" type="ORF">M8H41_19190</name>
</gene>
<accession>A0ABT8QY03</accession>
<dbReference type="RefSeq" id="WP_302049693.1">
    <property type="nucleotide sequence ID" value="NZ_JAMJEV010000019.1"/>
</dbReference>
<comment type="caution">
    <text evidence="8">The sequence shown here is derived from an EMBL/GenBank/DDBJ whole genome shotgun (WGS) entry which is preliminary data.</text>
</comment>
<evidence type="ECO:0000256" key="3">
    <source>
        <dbReference type="ARBA" id="ARBA00022643"/>
    </source>
</evidence>
<evidence type="ECO:0000256" key="4">
    <source>
        <dbReference type="ARBA" id="ARBA00022857"/>
    </source>
</evidence>
<evidence type="ECO:0000256" key="2">
    <source>
        <dbReference type="ARBA" id="ARBA00022630"/>
    </source>
</evidence>